<dbReference type="AlphaFoldDB" id="H9UBE8"/>
<name>H9UBE8_FERPD</name>
<evidence type="ECO:0000256" key="1">
    <source>
        <dbReference type="ARBA" id="ARBA00022801"/>
    </source>
</evidence>
<dbReference type="Pfam" id="PF12706">
    <property type="entry name" value="Lactamase_B_2"/>
    <property type="match status" value="1"/>
</dbReference>
<dbReference type="InterPro" id="IPR001279">
    <property type="entry name" value="Metallo-B-lactamas"/>
</dbReference>
<dbReference type="Proteomes" id="UP000007384">
    <property type="component" value="Chromosome"/>
</dbReference>
<dbReference type="SMART" id="SM00849">
    <property type="entry name" value="Lactamase_B"/>
    <property type="match status" value="1"/>
</dbReference>
<dbReference type="SUPFAM" id="SSF56281">
    <property type="entry name" value="Metallo-hydrolase/oxidoreductase"/>
    <property type="match status" value="1"/>
</dbReference>
<feature type="domain" description="Metallo-beta-lactamase" evidence="3">
    <location>
        <begin position="7"/>
        <end position="190"/>
    </location>
</feature>
<comment type="similarity">
    <text evidence="2">Belongs to the UPF0173 family.</text>
</comment>
<organism evidence="4 5">
    <name type="scientific">Fervidobacterium pennivorans (strain DSM 9078 / Ven5)</name>
    <dbReference type="NCBI Taxonomy" id="771875"/>
    <lineage>
        <taxon>Bacteria</taxon>
        <taxon>Thermotogati</taxon>
        <taxon>Thermotogota</taxon>
        <taxon>Thermotogae</taxon>
        <taxon>Thermotogales</taxon>
        <taxon>Fervidobacteriaceae</taxon>
        <taxon>Fervidobacterium</taxon>
    </lineage>
</organism>
<dbReference type="InterPro" id="IPR050114">
    <property type="entry name" value="UPF0173_UPF0282_UlaG_hydrolase"/>
</dbReference>
<dbReference type="OrthoDB" id="36975at2"/>
<dbReference type="GO" id="GO:0016787">
    <property type="term" value="F:hydrolase activity"/>
    <property type="evidence" value="ECO:0007669"/>
    <property type="project" value="UniProtKB-UniRule"/>
</dbReference>
<sequence length="226" mass="25195">MKITFLGHAAVLIETGEHNIIIDPFLEGNPQFPKNFVLPKIDYILVSHGHGDHLGDTEKIAKKDGSTVITNYELSNFLAKKGIKVHPMHIGGSFVFPFGKLKLFPALHGSSIIEGEQIIYGGNPCGFVLEHKGKRIYHAGDTGLTMEMELLSDKHIDLAFIPIGGNFVMDIENGFEAVRMFKPKKVVPMHYNTWDIIKADAELFRKKIEELGVECLIMKPGESIEL</sequence>
<dbReference type="InterPro" id="IPR036866">
    <property type="entry name" value="RibonucZ/Hydroxyglut_hydro"/>
</dbReference>
<dbReference type="NCBIfam" id="NF001911">
    <property type="entry name" value="PRK00685.1"/>
    <property type="match status" value="1"/>
</dbReference>
<protein>
    <recommendedName>
        <fullName evidence="2">UPF0173 metal-dependent hydrolase Ferpe_0719</fullName>
    </recommendedName>
</protein>
<reference evidence="4" key="1">
    <citation type="submission" date="2012-03" db="EMBL/GenBank/DDBJ databases">
        <title>Complete sequence of Fervidobacterium pennivorans DSM 9078.</title>
        <authorList>
            <consortium name="US DOE Joint Genome Institute"/>
            <person name="Lucas S."/>
            <person name="Han J."/>
            <person name="Lapidus A."/>
            <person name="Cheng J.-F."/>
            <person name="Goodwin L."/>
            <person name="Pitluck S."/>
            <person name="Peters L."/>
            <person name="Ovchinnikova G."/>
            <person name="Lu M."/>
            <person name="Detter J.C."/>
            <person name="Han C."/>
            <person name="Tapia R."/>
            <person name="Land M."/>
            <person name="Hauser L."/>
            <person name="Kyrpides N."/>
            <person name="Ivanova N."/>
            <person name="Pagani I."/>
            <person name="Noll K.M."/>
            <person name="Woyke T."/>
        </authorList>
    </citation>
    <scope>NUCLEOTIDE SEQUENCE</scope>
    <source>
        <strain evidence="4">DSM 9078</strain>
    </source>
</reference>
<dbReference type="eggNOG" id="COG2220">
    <property type="taxonomic scope" value="Bacteria"/>
</dbReference>
<dbReference type="InterPro" id="IPR022877">
    <property type="entry name" value="UPF0173"/>
</dbReference>
<evidence type="ECO:0000259" key="3">
    <source>
        <dbReference type="SMART" id="SM00849"/>
    </source>
</evidence>
<keyword evidence="1 2" id="KW-0378">Hydrolase</keyword>
<dbReference type="PANTHER" id="PTHR43546:SF3">
    <property type="entry name" value="UPF0173 METAL-DEPENDENT HYDROLASE MJ1163"/>
    <property type="match status" value="1"/>
</dbReference>
<evidence type="ECO:0000313" key="4">
    <source>
        <dbReference type="EMBL" id="AFG34841.1"/>
    </source>
</evidence>
<dbReference type="HAMAP" id="MF_00457">
    <property type="entry name" value="UPF0173"/>
    <property type="match status" value="1"/>
</dbReference>
<accession>H9UBE8</accession>
<gene>
    <name evidence="4" type="ordered locus">Ferpe_0719</name>
</gene>
<dbReference type="PANTHER" id="PTHR43546">
    <property type="entry name" value="UPF0173 METAL-DEPENDENT HYDROLASE MJ1163-RELATED"/>
    <property type="match status" value="1"/>
</dbReference>
<dbReference type="PATRIC" id="fig|771875.3.peg.736"/>
<proteinExistence type="inferred from homology"/>
<evidence type="ECO:0000256" key="2">
    <source>
        <dbReference type="HAMAP-Rule" id="MF_00457"/>
    </source>
</evidence>
<dbReference type="EMBL" id="CP003260">
    <property type="protein sequence ID" value="AFG34841.1"/>
    <property type="molecule type" value="Genomic_DNA"/>
</dbReference>
<dbReference type="STRING" id="771875.Ferpe_0719"/>
<evidence type="ECO:0000313" key="5">
    <source>
        <dbReference type="Proteomes" id="UP000007384"/>
    </source>
</evidence>
<dbReference type="RefSeq" id="WP_014451292.1">
    <property type="nucleotide sequence ID" value="NC_017095.1"/>
</dbReference>
<dbReference type="KEGG" id="fpe:Ferpe_0719"/>
<dbReference type="Gene3D" id="3.60.15.10">
    <property type="entry name" value="Ribonuclease Z/Hydroxyacylglutathione hydrolase-like"/>
    <property type="match status" value="1"/>
</dbReference>
<keyword evidence="5" id="KW-1185">Reference proteome</keyword>
<dbReference type="HOGENOM" id="CLU_070010_4_1_0"/>